<dbReference type="PRINTS" id="PR00081">
    <property type="entry name" value="GDHRDH"/>
</dbReference>
<organism evidence="2 3">
    <name type="scientific">Pacificitalea manganoxidans</name>
    <dbReference type="NCBI Taxonomy" id="1411902"/>
    <lineage>
        <taxon>Bacteria</taxon>
        <taxon>Pseudomonadati</taxon>
        <taxon>Pseudomonadota</taxon>
        <taxon>Alphaproteobacteria</taxon>
        <taxon>Rhodobacterales</taxon>
        <taxon>Paracoccaceae</taxon>
        <taxon>Pacificitalea</taxon>
    </lineage>
</organism>
<dbReference type="Proteomes" id="UP000219050">
    <property type="component" value="Plasmid pDY25-A"/>
</dbReference>
<protein>
    <submittedName>
        <fullName evidence="2">Short-chain dehydrogenase</fullName>
    </submittedName>
</protein>
<evidence type="ECO:0000313" key="2">
    <source>
        <dbReference type="EMBL" id="ATI43541.1"/>
    </source>
</evidence>
<dbReference type="Pfam" id="PF13561">
    <property type="entry name" value="adh_short_C2"/>
    <property type="match status" value="1"/>
</dbReference>
<dbReference type="AlphaFoldDB" id="A0A291M3I5"/>
<comment type="similarity">
    <text evidence="1">Belongs to the short-chain dehydrogenases/reductases (SDR) family.</text>
</comment>
<keyword evidence="2" id="KW-0614">Plasmid</keyword>
<dbReference type="FunFam" id="3.40.50.720:FF:000084">
    <property type="entry name" value="Short-chain dehydrogenase reductase"/>
    <property type="match status" value="1"/>
</dbReference>
<sequence length="254" mass="26267">MTATGTELQSLHGKVALVTGASRRIGRATALGLARHGADVVITARSARDEIDAVAAEITAMGRRTAVVMGDVADEDDATRMAAEAKSAFGRIDVLVNNAAIRRQVPMLEMGLKDWREITGVILDGAFLMSREVLRVMTTQDTGGTIVNIGGLTGHTGAKNRAHVCAAKAGIVGLTKAVAVEFADRGITANCLVPGKIGGPRSATSGASPIETKIPLGREGTVDEAAAMVVALCLPQARFMTGQTVHVSGGLYLP</sequence>
<keyword evidence="3" id="KW-1185">Reference proteome</keyword>
<evidence type="ECO:0000256" key="1">
    <source>
        <dbReference type="ARBA" id="ARBA00006484"/>
    </source>
</evidence>
<geneLocation type="plasmid" evidence="3">
    <name>pdy25-a</name>
</geneLocation>
<dbReference type="KEGG" id="cmag:CBW24_15410"/>
<dbReference type="Gene3D" id="3.40.50.720">
    <property type="entry name" value="NAD(P)-binding Rossmann-like Domain"/>
    <property type="match status" value="1"/>
</dbReference>
<dbReference type="SUPFAM" id="SSF51735">
    <property type="entry name" value="NAD(P)-binding Rossmann-fold domains"/>
    <property type="match status" value="1"/>
</dbReference>
<reference evidence="2 3" key="1">
    <citation type="submission" date="2017-05" db="EMBL/GenBank/DDBJ databases">
        <title>Comparative genomic and metabolic analysis of manganese-oxidizing mechanisms in Celeribater manganoxidans DY25T: its adaption to the environment of polymetallic nodule.</title>
        <authorList>
            <person name="Wang X."/>
        </authorList>
    </citation>
    <scope>NUCLEOTIDE SEQUENCE [LARGE SCALE GENOMIC DNA]</scope>
    <source>
        <strain evidence="2 3">DY25</strain>
        <plasmid evidence="3">pdy25-a</plasmid>
    </source>
</reference>
<dbReference type="PANTHER" id="PTHR42879:SF2">
    <property type="entry name" value="3-OXOACYL-[ACYL-CARRIER-PROTEIN] REDUCTASE FABG"/>
    <property type="match status" value="1"/>
</dbReference>
<dbReference type="OrthoDB" id="9804774at2"/>
<proteinExistence type="inferred from homology"/>
<gene>
    <name evidence="2" type="ORF">CBW24_15410</name>
</gene>
<dbReference type="InterPro" id="IPR036291">
    <property type="entry name" value="NAD(P)-bd_dom_sf"/>
</dbReference>
<dbReference type="PRINTS" id="PR00080">
    <property type="entry name" value="SDRFAMILY"/>
</dbReference>
<dbReference type="InterPro" id="IPR002347">
    <property type="entry name" value="SDR_fam"/>
</dbReference>
<dbReference type="EMBL" id="CP021405">
    <property type="protein sequence ID" value="ATI43541.1"/>
    <property type="molecule type" value="Genomic_DNA"/>
</dbReference>
<evidence type="ECO:0000313" key="3">
    <source>
        <dbReference type="Proteomes" id="UP000219050"/>
    </source>
</evidence>
<dbReference type="PANTHER" id="PTHR42879">
    <property type="entry name" value="3-OXOACYL-(ACYL-CARRIER-PROTEIN) REDUCTASE"/>
    <property type="match status" value="1"/>
</dbReference>
<accession>A0A291M3I5</accession>
<dbReference type="RefSeq" id="WP_097374298.1">
    <property type="nucleotide sequence ID" value="NZ_CP021405.1"/>
</dbReference>
<name>A0A291M3I5_9RHOB</name>
<dbReference type="InterPro" id="IPR050259">
    <property type="entry name" value="SDR"/>
</dbReference>